<accession>A0ABU1X5X4</accession>
<organism evidence="2 3">
    <name type="scientific">Sphingobium xenophagum</name>
    <dbReference type="NCBI Taxonomy" id="121428"/>
    <lineage>
        <taxon>Bacteria</taxon>
        <taxon>Pseudomonadati</taxon>
        <taxon>Pseudomonadota</taxon>
        <taxon>Alphaproteobacteria</taxon>
        <taxon>Sphingomonadales</taxon>
        <taxon>Sphingomonadaceae</taxon>
        <taxon>Sphingobium</taxon>
    </lineage>
</organism>
<evidence type="ECO:0000256" key="1">
    <source>
        <dbReference type="ARBA" id="ARBA00005254"/>
    </source>
</evidence>
<name>A0ABU1X5X4_SPHXE</name>
<dbReference type="InterPro" id="IPR001753">
    <property type="entry name" value="Enoyl-CoA_hydra/iso"/>
</dbReference>
<proteinExistence type="inferred from homology"/>
<dbReference type="Gene3D" id="1.10.12.10">
    <property type="entry name" value="Lyase 2-enoyl-coa Hydratase, Chain A, domain 2"/>
    <property type="match status" value="1"/>
</dbReference>
<dbReference type="InterPro" id="IPR029045">
    <property type="entry name" value="ClpP/crotonase-like_dom_sf"/>
</dbReference>
<dbReference type="PANTHER" id="PTHR43459:SF1">
    <property type="entry name" value="EG:BACN32G11.4 PROTEIN"/>
    <property type="match status" value="1"/>
</dbReference>
<keyword evidence="2" id="KW-0413">Isomerase</keyword>
<dbReference type="InterPro" id="IPR014748">
    <property type="entry name" value="Enoyl-CoA_hydra_C"/>
</dbReference>
<dbReference type="Proteomes" id="UP001267638">
    <property type="component" value="Unassembled WGS sequence"/>
</dbReference>
<comment type="caution">
    <text evidence="2">The sequence shown here is derived from an EMBL/GenBank/DDBJ whole genome shotgun (WGS) entry which is preliminary data.</text>
</comment>
<sequence>MTVSFTRNGPVATITFERAEKKNALDRPMRELIPRLFQQVQDDVSIRAVVMTGSGTDFCAGADVREMGGGGIADSMARVEILHRMVRSVVRTDIPVIAAVRGVCIGVGWSMALASDYIIAAPDTRFQFAFRHIGLAPDGGAVHLLSQNVGPIRAKRLVYSGRFVSGTEANELGLVSELAPAEDVLGRAHSIATELAASPTLSLKMTKRQFAAAENQTFEEALSTEMVMQPLMIRSEDFLEGTSAFKEKRKPSFKGQ</sequence>
<reference evidence="2 3" key="1">
    <citation type="submission" date="2023-07" db="EMBL/GenBank/DDBJ databases">
        <title>Sorghum-associated microbial communities from plants grown in Nebraska, USA.</title>
        <authorList>
            <person name="Schachtman D."/>
        </authorList>
    </citation>
    <scope>NUCLEOTIDE SEQUENCE [LARGE SCALE GENOMIC DNA]</scope>
    <source>
        <strain evidence="2 3">4256</strain>
    </source>
</reference>
<dbReference type="RefSeq" id="WP_310226735.1">
    <property type="nucleotide sequence ID" value="NZ_JAVDWV010000016.1"/>
</dbReference>
<dbReference type="EC" id="5.3.3.18" evidence="2"/>
<comment type="similarity">
    <text evidence="1">Belongs to the enoyl-CoA hydratase/isomerase family.</text>
</comment>
<protein>
    <submittedName>
        <fullName evidence="2">2-(1,2-epoxy-1,2-dihydrophenyl)acetyl-CoA isomerase</fullName>
        <ecNumber evidence="2">5.3.3.18</ecNumber>
    </submittedName>
</protein>
<dbReference type="Gene3D" id="3.90.226.10">
    <property type="entry name" value="2-enoyl-CoA Hydratase, Chain A, domain 1"/>
    <property type="match status" value="1"/>
</dbReference>
<dbReference type="GO" id="GO:0016853">
    <property type="term" value="F:isomerase activity"/>
    <property type="evidence" value="ECO:0007669"/>
    <property type="project" value="UniProtKB-KW"/>
</dbReference>
<gene>
    <name evidence="2" type="ORF">J2W40_003281</name>
</gene>
<evidence type="ECO:0000313" key="3">
    <source>
        <dbReference type="Proteomes" id="UP001267638"/>
    </source>
</evidence>
<dbReference type="SUPFAM" id="SSF52096">
    <property type="entry name" value="ClpP/crotonase"/>
    <property type="match status" value="1"/>
</dbReference>
<dbReference type="PANTHER" id="PTHR43459">
    <property type="entry name" value="ENOYL-COA HYDRATASE"/>
    <property type="match status" value="1"/>
</dbReference>
<evidence type="ECO:0000313" key="2">
    <source>
        <dbReference type="EMBL" id="MDR7156437.1"/>
    </source>
</evidence>
<dbReference type="CDD" id="cd06558">
    <property type="entry name" value="crotonase-like"/>
    <property type="match status" value="1"/>
</dbReference>
<keyword evidence="3" id="KW-1185">Reference proteome</keyword>
<dbReference type="EMBL" id="JAVDWV010000016">
    <property type="protein sequence ID" value="MDR7156437.1"/>
    <property type="molecule type" value="Genomic_DNA"/>
</dbReference>
<dbReference type="Pfam" id="PF00378">
    <property type="entry name" value="ECH_1"/>
    <property type="match status" value="1"/>
</dbReference>